<dbReference type="OrthoDB" id="2678813at2"/>
<proteinExistence type="predicted"/>
<sequence length="192" mass="21417">MSGRSGENRRGIPVKSNWMMRALLLTCGVAVALALMTREGGPLYEQGRLVAEVFSETGKPVELTDDNLVDSLSSLELNVPIAKVDLNGGILSVDLKVKDERLTKGELYAGMAELISFAFARTPNIDQLLLRLIAEDRWLGSRYLLVAADVRRGEWPADAPERLRKTGDGEIPADLKRWFRLTETALWRDKIH</sequence>
<protein>
    <submittedName>
        <fullName evidence="1">Uncharacterized protein</fullName>
    </submittedName>
</protein>
<reference evidence="1 2" key="1">
    <citation type="submission" date="2019-08" db="EMBL/GenBank/DDBJ databases">
        <title>Genome sequencing of Paenibacillus faecis DSM 23593(T).</title>
        <authorList>
            <person name="Kook J.-K."/>
            <person name="Park S.-N."/>
            <person name="Lim Y.K."/>
        </authorList>
    </citation>
    <scope>NUCLEOTIDE SEQUENCE [LARGE SCALE GENOMIC DNA]</scope>
    <source>
        <strain evidence="1 2">DSM 23593</strain>
    </source>
</reference>
<dbReference type="Proteomes" id="UP000325218">
    <property type="component" value="Unassembled WGS sequence"/>
</dbReference>
<keyword evidence="2" id="KW-1185">Reference proteome</keyword>
<evidence type="ECO:0000313" key="1">
    <source>
        <dbReference type="EMBL" id="TYA13306.1"/>
    </source>
</evidence>
<name>A0A5D0CTL7_9BACL</name>
<accession>A0A5D0CTL7</accession>
<gene>
    <name evidence="1" type="ORF">FRY98_11595</name>
</gene>
<dbReference type="AlphaFoldDB" id="A0A5D0CTL7"/>
<organism evidence="1 2">
    <name type="scientific">Paenibacillus faecis</name>
    <dbReference type="NCBI Taxonomy" id="862114"/>
    <lineage>
        <taxon>Bacteria</taxon>
        <taxon>Bacillati</taxon>
        <taxon>Bacillota</taxon>
        <taxon>Bacilli</taxon>
        <taxon>Bacillales</taxon>
        <taxon>Paenibacillaceae</taxon>
        <taxon>Paenibacillus</taxon>
    </lineage>
</organism>
<dbReference type="EMBL" id="VSDO01000002">
    <property type="protein sequence ID" value="TYA13306.1"/>
    <property type="molecule type" value="Genomic_DNA"/>
</dbReference>
<evidence type="ECO:0000313" key="2">
    <source>
        <dbReference type="Proteomes" id="UP000325218"/>
    </source>
</evidence>
<comment type="caution">
    <text evidence="1">The sequence shown here is derived from an EMBL/GenBank/DDBJ whole genome shotgun (WGS) entry which is preliminary data.</text>
</comment>